<dbReference type="HOGENOM" id="CLU_603145_0_0_1"/>
<dbReference type="PANTHER" id="PTHR17271:SF1">
    <property type="entry name" value="PROTEIN OUTSPREAD"/>
    <property type="match status" value="1"/>
</dbReference>
<dbReference type="EnsemblMetazoa" id="RPRC001201-RA">
    <property type="protein sequence ID" value="RPRC001201-PA"/>
    <property type="gene ID" value="RPRC001201"/>
</dbReference>
<dbReference type="InterPro" id="IPR039597">
    <property type="entry name" value="M-RIP_PH"/>
</dbReference>
<feature type="region of interest" description="Disordered" evidence="2">
    <location>
        <begin position="137"/>
        <end position="176"/>
    </location>
</feature>
<dbReference type="CDD" id="cd13275">
    <property type="entry name" value="PH_M-RIP"/>
    <property type="match status" value="1"/>
</dbReference>
<organism evidence="3 4">
    <name type="scientific">Rhodnius prolixus</name>
    <name type="common">Triatomid bug</name>
    <dbReference type="NCBI Taxonomy" id="13249"/>
    <lineage>
        <taxon>Eukaryota</taxon>
        <taxon>Metazoa</taxon>
        <taxon>Ecdysozoa</taxon>
        <taxon>Arthropoda</taxon>
        <taxon>Hexapoda</taxon>
        <taxon>Insecta</taxon>
        <taxon>Pterygota</taxon>
        <taxon>Neoptera</taxon>
        <taxon>Paraneoptera</taxon>
        <taxon>Hemiptera</taxon>
        <taxon>Heteroptera</taxon>
        <taxon>Panheteroptera</taxon>
        <taxon>Cimicomorpha</taxon>
        <taxon>Reduviidae</taxon>
        <taxon>Triatominae</taxon>
        <taxon>Rhodnius</taxon>
    </lineage>
</organism>
<feature type="compositionally biased region" description="Polar residues" evidence="2">
    <location>
        <begin position="137"/>
        <end position="147"/>
    </location>
</feature>
<evidence type="ECO:0000313" key="4">
    <source>
        <dbReference type="Proteomes" id="UP000015103"/>
    </source>
</evidence>
<proteinExistence type="predicted"/>
<evidence type="ECO:0000313" key="3">
    <source>
        <dbReference type="EnsemblMetazoa" id="RPRC001201-PA"/>
    </source>
</evidence>
<dbReference type="EMBL" id="ACPB03020336">
    <property type="status" value="NOT_ANNOTATED_CDS"/>
    <property type="molecule type" value="Genomic_DNA"/>
</dbReference>
<keyword evidence="4" id="KW-1185">Reference proteome</keyword>
<dbReference type="STRING" id="13249.T1HAZ5"/>
<sequence>MEQVRGDPDGCGLDVSLMRYSPSDLRVDLPAEDLLNIKRGWLMKQGQDKEWTKHWFVLRGNGLLYYRDPKAEDQGILDGVIDLSSISSVIESQVQRNYGLQLCTWDGRQFVLSAVTAGIRTNWMSALRKAAGIQDSSLDLSSPTQGVSKWRGYGNKRSRSSPPNSRRSTLDSVSSQELIACSQPLIPENKAKELSDANQDGAVFKEKKNSKDESFRQKHSPDVVALERKVENLFKKGEETGNLRAKDFAELQSFKSRYVEEKVEWEKAMQSVESALENANSRVASLCTEVSEQREMKTRLEGELHRLEVRLACAIDDNEALYQRVRELDRPSSAARDRARSVDSLSDLTNIDLDLDLDKLDKDRIAEEYNDLRTRFEKAVSEIRALKRELRESQAAADWLELSVVSARQEAKGMKEEAEASSKLMAARIQDLASKLSSAEKQFLLNTEFQTIEC</sequence>
<dbReference type="VEuPathDB" id="VectorBase:RPRC001201"/>
<evidence type="ECO:0000256" key="2">
    <source>
        <dbReference type="SAM" id="MobiDB-lite"/>
    </source>
</evidence>
<protein>
    <submittedName>
        <fullName evidence="3">PH domain-containing protein</fullName>
    </submittedName>
</protein>
<dbReference type="eggNOG" id="KOG4807">
    <property type="taxonomic scope" value="Eukaryota"/>
</dbReference>
<dbReference type="Proteomes" id="UP000015103">
    <property type="component" value="Unassembled WGS sequence"/>
</dbReference>
<dbReference type="Pfam" id="PF00169">
    <property type="entry name" value="PH"/>
    <property type="match status" value="1"/>
</dbReference>
<name>T1HAZ5_RHOPR</name>
<dbReference type="PANTHER" id="PTHR17271">
    <property type="entry name" value="PLECKSTRIN HOMOLOGY PH DOMAIN-CONTAINING PROTEIN"/>
    <property type="match status" value="1"/>
</dbReference>
<dbReference type="GO" id="GO:0015629">
    <property type="term" value="C:actin cytoskeleton"/>
    <property type="evidence" value="ECO:0007669"/>
    <property type="project" value="TreeGrafter"/>
</dbReference>
<dbReference type="Gene3D" id="2.30.29.30">
    <property type="entry name" value="Pleckstrin-homology domain (PH domain)/Phosphotyrosine-binding domain (PTB)"/>
    <property type="match status" value="1"/>
</dbReference>
<reference evidence="3" key="1">
    <citation type="submission" date="2015-05" db="UniProtKB">
        <authorList>
            <consortium name="EnsemblMetazoa"/>
        </authorList>
    </citation>
    <scope>IDENTIFICATION</scope>
</reference>
<dbReference type="GO" id="GO:0051015">
    <property type="term" value="F:actin filament binding"/>
    <property type="evidence" value="ECO:0007669"/>
    <property type="project" value="TreeGrafter"/>
</dbReference>
<dbReference type="PROSITE" id="PS50003">
    <property type="entry name" value="PH_DOMAIN"/>
    <property type="match status" value="1"/>
</dbReference>
<dbReference type="InterPro" id="IPR001849">
    <property type="entry name" value="PH_domain"/>
</dbReference>
<accession>T1HAZ5</accession>
<dbReference type="InterPro" id="IPR011993">
    <property type="entry name" value="PH-like_dom_sf"/>
</dbReference>
<feature type="coiled-coil region" evidence="1">
    <location>
        <begin position="262"/>
        <end position="317"/>
    </location>
</feature>
<dbReference type="InParanoid" id="T1HAZ5"/>
<dbReference type="SUPFAM" id="SSF50729">
    <property type="entry name" value="PH domain-like"/>
    <property type="match status" value="1"/>
</dbReference>
<dbReference type="InterPro" id="IPR052223">
    <property type="entry name" value="Actin_Cytoskeleton_Reg"/>
</dbReference>
<evidence type="ECO:0000256" key="1">
    <source>
        <dbReference type="SAM" id="Coils"/>
    </source>
</evidence>
<dbReference type="EMBL" id="ACPB03020335">
    <property type="status" value="NOT_ANNOTATED_CDS"/>
    <property type="molecule type" value="Genomic_DNA"/>
</dbReference>
<dbReference type="SMART" id="SM00233">
    <property type="entry name" value="PH"/>
    <property type="match status" value="1"/>
</dbReference>
<feature type="coiled-coil region" evidence="1">
    <location>
        <begin position="362"/>
        <end position="403"/>
    </location>
</feature>
<dbReference type="AlphaFoldDB" id="T1HAZ5"/>
<keyword evidence="1" id="KW-0175">Coiled coil</keyword>